<dbReference type="KEGG" id="osn:115229888"/>
<gene>
    <name evidence="2" type="primary">LOC115229888</name>
</gene>
<accession>A0A6P7TUN4</accession>
<evidence type="ECO:0000313" key="2">
    <source>
        <dbReference type="RefSeq" id="XP_029656014.1"/>
    </source>
</evidence>
<sequence length="170" mass="19577">MNFENIQKLINFVAGNQADKINIERSANKIIKCFRYQVRSNIDENCVKAKILGFKEKFMISCQTEKAISFINIVQNIFGLDDMSSSTECVKHKLLEYRILDLLFNLASKANSPFIKHPQIFCQESESSFFLIINRLDSDIDFSVEYPESLTSSDYSSSLFDIVKLYAKII</sequence>
<proteinExistence type="predicted"/>
<keyword evidence="1" id="KW-1185">Reference proteome</keyword>
<name>A0A6P7TUN4_9MOLL</name>
<dbReference type="AlphaFoldDB" id="A0A6P7TUN4"/>
<dbReference type="Proteomes" id="UP000515154">
    <property type="component" value="Unplaced"/>
</dbReference>
<reference evidence="2" key="1">
    <citation type="submission" date="2025-08" db="UniProtKB">
        <authorList>
            <consortium name="RefSeq"/>
        </authorList>
    </citation>
    <scope>IDENTIFICATION</scope>
</reference>
<organism evidence="1 2">
    <name type="scientific">Octopus sinensis</name>
    <name type="common">East Asian common octopus</name>
    <dbReference type="NCBI Taxonomy" id="2607531"/>
    <lineage>
        <taxon>Eukaryota</taxon>
        <taxon>Metazoa</taxon>
        <taxon>Spiralia</taxon>
        <taxon>Lophotrochozoa</taxon>
        <taxon>Mollusca</taxon>
        <taxon>Cephalopoda</taxon>
        <taxon>Coleoidea</taxon>
        <taxon>Octopodiformes</taxon>
        <taxon>Octopoda</taxon>
        <taxon>Incirrata</taxon>
        <taxon>Octopodidae</taxon>
        <taxon>Octopus</taxon>
    </lineage>
</organism>
<dbReference type="RefSeq" id="XP_029656014.1">
    <property type="nucleotide sequence ID" value="XM_029800154.1"/>
</dbReference>
<protein>
    <submittedName>
        <fullName evidence="2">Uncharacterized protein LOC115229888</fullName>
    </submittedName>
</protein>
<evidence type="ECO:0000313" key="1">
    <source>
        <dbReference type="Proteomes" id="UP000515154"/>
    </source>
</evidence>